<dbReference type="Pfam" id="PF07686">
    <property type="entry name" value="V-set"/>
    <property type="match status" value="1"/>
</dbReference>
<evidence type="ECO:0000256" key="8">
    <source>
        <dbReference type="ARBA" id="ARBA00023319"/>
    </source>
</evidence>
<evidence type="ECO:0000256" key="9">
    <source>
        <dbReference type="SAM" id="MobiDB-lite"/>
    </source>
</evidence>
<dbReference type="EMBL" id="JAATIS010005477">
    <property type="protein sequence ID" value="KAG2459327.1"/>
    <property type="molecule type" value="Genomic_DNA"/>
</dbReference>
<keyword evidence="7" id="KW-0325">Glycoprotein</keyword>
<evidence type="ECO:0000256" key="1">
    <source>
        <dbReference type="ARBA" id="ARBA00004479"/>
    </source>
</evidence>
<name>A0A8X8BM57_POLSE</name>
<evidence type="ECO:0000256" key="10">
    <source>
        <dbReference type="SAM" id="Phobius"/>
    </source>
</evidence>
<dbReference type="SMART" id="SM00409">
    <property type="entry name" value="IG"/>
    <property type="match status" value="1"/>
</dbReference>
<dbReference type="InterPro" id="IPR003599">
    <property type="entry name" value="Ig_sub"/>
</dbReference>
<keyword evidence="5 10" id="KW-0472">Membrane</keyword>
<comment type="caution">
    <text evidence="12">The sequence shown here is derived from an EMBL/GenBank/DDBJ whole genome shotgun (WGS) entry which is preliminary data.</text>
</comment>
<feature type="region of interest" description="Disordered" evidence="9">
    <location>
        <begin position="32"/>
        <end position="60"/>
    </location>
</feature>
<evidence type="ECO:0000256" key="7">
    <source>
        <dbReference type="ARBA" id="ARBA00023180"/>
    </source>
</evidence>
<dbReference type="GO" id="GO:0009897">
    <property type="term" value="C:external side of plasma membrane"/>
    <property type="evidence" value="ECO:0007669"/>
    <property type="project" value="TreeGrafter"/>
</dbReference>
<dbReference type="Proteomes" id="UP000886611">
    <property type="component" value="Unassembled WGS sequence"/>
</dbReference>
<dbReference type="SUPFAM" id="SSF48726">
    <property type="entry name" value="Immunoglobulin"/>
    <property type="match status" value="1"/>
</dbReference>
<keyword evidence="13" id="KW-1185">Reference proteome</keyword>
<dbReference type="Gene3D" id="2.60.40.10">
    <property type="entry name" value="Immunoglobulins"/>
    <property type="match status" value="1"/>
</dbReference>
<sequence length="273" mass="29488">MVTTSPDPQGHAAIICVCASLEIQTFSGKRMGGAEKGVGGDSRCPPPTNQPHTSFEVSGRSDEVEGACRLGCHGLARAFKVVQSQRVPITSGGMASLSCSYEIPLSEAKEVHVFLHRVLHNDTTSCDKSTGTSVDPFNCAMSSQEQNSTHSSFTLTIENLKKDDEDVYICKVEKRKPFPYEDGVGVGTLVLIAAQLPNECDKVLEMQPDPLLVTVAVIAGILLLYSVAISVSWGLVETRRRAAMKLDNNSEYMDMRKGLANGGGRRPDHWCAT</sequence>
<dbReference type="InterPro" id="IPR040216">
    <property type="entry name" value="CTLA4/CD28"/>
</dbReference>
<keyword evidence="8" id="KW-0393">Immunoglobulin domain</keyword>
<dbReference type="PANTHER" id="PTHR11494">
    <property type="entry name" value="CYTOTOXIC T-LYMPHOCYTE PROTEIN"/>
    <property type="match status" value="1"/>
</dbReference>
<dbReference type="InterPro" id="IPR036179">
    <property type="entry name" value="Ig-like_dom_sf"/>
</dbReference>
<feature type="domain" description="Immunoglobulin" evidence="11">
    <location>
        <begin position="84"/>
        <end position="193"/>
    </location>
</feature>
<keyword evidence="2 10" id="KW-0812">Transmembrane</keyword>
<dbReference type="AlphaFoldDB" id="A0A8X8BM57"/>
<evidence type="ECO:0000256" key="3">
    <source>
        <dbReference type="ARBA" id="ARBA00022729"/>
    </source>
</evidence>
<dbReference type="PANTHER" id="PTHR11494:SF8">
    <property type="entry name" value="CYTOTOXIC T-LYMPHOCYTE PROTEIN 4"/>
    <property type="match status" value="1"/>
</dbReference>
<feature type="non-terminal residue" evidence="12">
    <location>
        <position position="273"/>
    </location>
</feature>
<evidence type="ECO:0000256" key="2">
    <source>
        <dbReference type="ARBA" id="ARBA00022692"/>
    </source>
</evidence>
<feature type="non-terminal residue" evidence="12">
    <location>
        <position position="1"/>
    </location>
</feature>
<evidence type="ECO:0000313" key="12">
    <source>
        <dbReference type="EMBL" id="KAG2459327.1"/>
    </source>
</evidence>
<keyword evidence="3" id="KW-0732">Signal</keyword>
<protein>
    <submittedName>
        <fullName evidence="12">CD28 protein</fullName>
    </submittedName>
</protein>
<evidence type="ECO:0000256" key="5">
    <source>
        <dbReference type="ARBA" id="ARBA00023136"/>
    </source>
</evidence>
<keyword evidence="4 10" id="KW-1133">Transmembrane helix</keyword>
<dbReference type="GO" id="GO:0042129">
    <property type="term" value="P:regulation of T cell proliferation"/>
    <property type="evidence" value="ECO:0007669"/>
    <property type="project" value="InterPro"/>
</dbReference>
<dbReference type="InterPro" id="IPR013106">
    <property type="entry name" value="Ig_V-set"/>
</dbReference>
<gene>
    <name evidence="12" type="primary">Cd28</name>
    <name evidence="12" type="ORF">GTO96_0020060</name>
</gene>
<evidence type="ECO:0000259" key="11">
    <source>
        <dbReference type="SMART" id="SM00409"/>
    </source>
</evidence>
<evidence type="ECO:0000313" key="13">
    <source>
        <dbReference type="Proteomes" id="UP000886611"/>
    </source>
</evidence>
<accession>A0A8X8BM57</accession>
<evidence type="ECO:0000256" key="4">
    <source>
        <dbReference type="ARBA" id="ARBA00022989"/>
    </source>
</evidence>
<dbReference type="GO" id="GO:0050852">
    <property type="term" value="P:T cell receptor signaling pathway"/>
    <property type="evidence" value="ECO:0007669"/>
    <property type="project" value="TreeGrafter"/>
</dbReference>
<evidence type="ECO:0000256" key="6">
    <source>
        <dbReference type="ARBA" id="ARBA00023157"/>
    </source>
</evidence>
<proteinExistence type="predicted"/>
<reference evidence="12 13" key="1">
    <citation type="journal article" date="2021" name="Cell">
        <title>Tracing the genetic footprints of vertebrate landing in non-teleost ray-finned fishes.</title>
        <authorList>
            <person name="Bi X."/>
            <person name="Wang K."/>
            <person name="Yang L."/>
            <person name="Pan H."/>
            <person name="Jiang H."/>
            <person name="Wei Q."/>
            <person name="Fang M."/>
            <person name="Yu H."/>
            <person name="Zhu C."/>
            <person name="Cai Y."/>
            <person name="He Y."/>
            <person name="Gan X."/>
            <person name="Zeng H."/>
            <person name="Yu D."/>
            <person name="Zhu Y."/>
            <person name="Jiang H."/>
            <person name="Qiu Q."/>
            <person name="Yang H."/>
            <person name="Zhang Y.E."/>
            <person name="Wang W."/>
            <person name="Zhu M."/>
            <person name="He S."/>
            <person name="Zhang G."/>
        </authorList>
    </citation>
    <scope>NUCLEOTIDE SEQUENCE [LARGE SCALE GENOMIC DNA]</scope>
    <source>
        <strain evidence="12">Bchr_013</strain>
    </source>
</reference>
<organism evidence="12 13">
    <name type="scientific">Polypterus senegalus</name>
    <name type="common">Senegal bichir</name>
    <dbReference type="NCBI Taxonomy" id="55291"/>
    <lineage>
        <taxon>Eukaryota</taxon>
        <taxon>Metazoa</taxon>
        <taxon>Chordata</taxon>
        <taxon>Craniata</taxon>
        <taxon>Vertebrata</taxon>
        <taxon>Euteleostomi</taxon>
        <taxon>Actinopterygii</taxon>
        <taxon>Polypteriformes</taxon>
        <taxon>Polypteridae</taxon>
        <taxon>Polypterus</taxon>
    </lineage>
</organism>
<keyword evidence="6" id="KW-1015">Disulfide bond</keyword>
<comment type="subcellular location">
    <subcellularLocation>
        <location evidence="1">Membrane</location>
        <topology evidence="1">Single-pass type I membrane protein</topology>
    </subcellularLocation>
</comment>
<dbReference type="InterPro" id="IPR013783">
    <property type="entry name" value="Ig-like_fold"/>
</dbReference>
<feature type="transmembrane region" description="Helical" evidence="10">
    <location>
        <begin position="211"/>
        <end position="236"/>
    </location>
</feature>